<evidence type="ECO:0000313" key="5">
    <source>
        <dbReference type="Proteomes" id="UP000323671"/>
    </source>
</evidence>
<proteinExistence type="predicted"/>
<dbReference type="Pfam" id="PF00132">
    <property type="entry name" value="Hexapep"/>
    <property type="match status" value="1"/>
</dbReference>
<dbReference type="GO" id="GO:0009001">
    <property type="term" value="F:serine O-acetyltransferase activity"/>
    <property type="evidence" value="ECO:0007669"/>
    <property type="project" value="InterPro"/>
</dbReference>
<dbReference type="EMBL" id="CP022579">
    <property type="protein sequence ID" value="QEL65384.1"/>
    <property type="molecule type" value="Genomic_DNA"/>
</dbReference>
<dbReference type="KEGG" id="otr:OTERR_19080"/>
<dbReference type="AlphaFoldDB" id="A0A5C1E9R0"/>
<dbReference type="GO" id="GO:0006535">
    <property type="term" value="P:cysteine biosynthetic process from serine"/>
    <property type="evidence" value="ECO:0007669"/>
    <property type="project" value="InterPro"/>
</dbReference>
<dbReference type="Proteomes" id="UP000323671">
    <property type="component" value="Chromosome"/>
</dbReference>
<keyword evidence="2" id="KW-0677">Repeat</keyword>
<dbReference type="GO" id="GO:0005737">
    <property type="term" value="C:cytoplasm"/>
    <property type="evidence" value="ECO:0007669"/>
    <property type="project" value="InterPro"/>
</dbReference>
<reference evidence="4 5" key="1">
    <citation type="submission" date="2017-07" db="EMBL/GenBank/DDBJ databases">
        <title>Complete genome sequence of Oryzomicrobium terrae TPP412.</title>
        <authorList>
            <person name="Chiu L.-W."/>
            <person name="Lo K.-J."/>
            <person name="Tsai Y.-M."/>
            <person name="Lin S.-S."/>
            <person name="Kuo C.-H."/>
            <person name="Liu C.-T."/>
        </authorList>
    </citation>
    <scope>NUCLEOTIDE SEQUENCE [LARGE SCALE GENOMIC DNA]</scope>
    <source>
        <strain evidence="4 5">TPP412</strain>
    </source>
</reference>
<evidence type="ECO:0000256" key="1">
    <source>
        <dbReference type="ARBA" id="ARBA00022679"/>
    </source>
</evidence>
<dbReference type="Gene3D" id="2.160.10.10">
    <property type="entry name" value="Hexapeptide repeat proteins"/>
    <property type="match status" value="1"/>
</dbReference>
<sequence length="150" mass="16401">MMIRLYRLSHLLWRWRVPFLPWAIKVVNRIVFGVVLPPSCHLGRQVLLSYQGLGTVIHGRAWIGDGAVISTGVTIGGRSGHEVVPVIEEGAFIGSGAKVLGPVRIGRFASVGANAVVLEDVPPYGVAVGIPARVVRINRPEDLPRYDRFF</sequence>
<organism evidence="4 5">
    <name type="scientific">Oryzomicrobium terrae</name>
    <dbReference type="NCBI Taxonomy" id="1735038"/>
    <lineage>
        <taxon>Bacteria</taxon>
        <taxon>Pseudomonadati</taxon>
        <taxon>Pseudomonadota</taxon>
        <taxon>Betaproteobacteria</taxon>
        <taxon>Rhodocyclales</taxon>
        <taxon>Rhodocyclaceae</taxon>
        <taxon>Oryzomicrobium</taxon>
    </lineage>
</organism>
<gene>
    <name evidence="4" type="primary">cysE</name>
    <name evidence="4" type="ORF">OTERR_19080</name>
</gene>
<accession>A0A5C1E9R0</accession>
<name>A0A5C1E9R0_9RHOO</name>
<keyword evidence="3" id="KW-0012">Acyltransferase</keyword>
<dbReference type="PANTHER" id="PTHR42811">
    <property type="entry name" value="SERINE ACETYLTRANSFERASE"/>
    <property type="match status" value="1"/>
</dbReference>
<evidence type="ECO:0000256" key="2">
    <source>
        <dbReference type="ARBA" id="ARBA00022737"/>
    </source>
</evidence>
<keyword evidence="1" id="KW-0808">Transferase</keyword>
<protein>
    <submittedName>
        <fullName evidence="4">O-acetylserine synthase</fullName>
    </submittedName>
</protein>
<dbReference type="PROSITE" id="PS00101">
    <property type="entry name" value="HEXAPEP_TRANSFERASES"/>
    <property type="match status" value="1"/>
</dbReference>
<dbReference type="InterPro" id="IPR011004">
    <property type="entry name" value="Trimer_LpxA-like_sf"/>
</dbReference>
<dbReference type="InterPro" id="IPR005881">
    <property type="entry name" value="Ser_O-AcTrfase"/>
</dbReference>
<dbReference type="SUPFAM" id="SSF51161">
    <property type="entry name" value="Trimeric LpxA-like enzymes"/>
    <property type="match status" value="1"/>
</dbReference>
<keyword evidence="5" id="KW-1185">Reference proteome</keyword>
<dbReference type="RefSeq" id="WP_223115920.1">
    <property type="nucleotide sequence ID" value="NZ_CP022579.1"/>
</dbReference>
<dbReference type="PIRSF" id="PIRSF000441">
    <property type="entry name" value="CysE"/>
    <property type="match status" value="1"/>
</dbReference>
<dbReference type="InterPro" id="IPR018357">
    <property type="entry name" value="Hexapep_transf_CS"/>
</dbReference>
<evidence type="ECO:0000256" key="3">
    <source>
        <dbReference type="ARBA" id="ARBA00023315"/>
    </source>
</evidence>
<evidence type="ECO:0000313" key="4">
    <source>
        <dbReference type="EMBL" id="QEL65384.1"/>
    </source>
</evidence>
<dbReference type="InterPro" id="IPR001451">
    <property type="entry name" value="Hexapep"/>
</dbReference>